<keyword evidence="1" id="KW-0732">Signal</keyword>
<gene>
    <name evidence="2" type="ORF">DFR70_105312</name>
</gene>
<reference evidence="2 3" key="1">
    <citation type="submission" date="2018-05" db="EMBL/GenBank/DDBJ databases">
        <title>Genomic Encyclopedia of Type Strains, Phase IV (KMG-IV): sequencing the most valuable type-strain genomes for metagenomic binning, comparative biology and taxonomic classification.</title>
        <authorList>
            <person name="Goeker M."/>
        </authorList>
    </citation>
    <scope>NUCLEOTIDE SEQUENCE [LARGE SCALE GENOMIC DNA]</scope>
    <source>
        <strain evidence="2 3">DSM 44704</strain>
    </source>
</reference>
<dbReference type="EMBL" id="QJKF01000005">
    <property type="protein sequence ID" value="PXX64129.1"/>
    <property type="molecule type" value="Genomic_DNA"/>
</dbReference>
<comment type="caution">
    <text evidence="2">The sequence shown here is derived from an EMBL/GenBank/DDBJ whole genome shotgun (WGS) entry which is preliminary data.</text>
</comment>
<protein>
    <submittedName>
        <fullName evidence="2">Uncharacterized protein</fullName>
    </submittedName>
</protein>
<feature type="signal peptide" evidence="1">
    <location>
        <begin position="1"/>
        <end position="32"/>
    </location>
</feature>
<evidence type="ECO:0000256" key="1">
    <source>
        <dbReference type="SAM" id="SignalP"/>
    </source>
</evidence>
<dbReference type="RefSeq" id="WP_040737534.1">
    <property type="nucleotide sequence ID" value="NZ_QJKF01000005.1"/>
</dbReference>
<dbReference type="AlphaFoldDB" id="A0A318K087"/>
<organism evidence="2 3">
    <name type="scientific">Nocardia tenerifensis</name>
    <dbReference type="NCBI Taxonomy" id="228006"/>
    <lineage>
        <taxon>Bacteria</taxon>
        <taxon>Bacillati</taxon>
        <taxon>Actinomycetota</taxon>
        <taxon>Actinomycetes</taxon>
        <taxon>Mycobacteriales</taxon>
        <taxon>Nocardiaceae</taxon>
        <taxon>Nocardia</taxon>
    </lineage>
</organism>
<keyword evidence="3" id="KW-1185">Reference proteome</keyword>
<sequence>MPNTTVRGALRGTTATLALCAALAGGVATANAKGLPLEQAADTTSAPAADTASTQIGEEFTSNGSSTISSSVNAKVACLLQRTLSASGKWDC</sequence>
<feature type="chain" id="PRO_5016245783" evidence="1">
    <location>
        <begin position="33"/>
        <end position="92"/>
    </location>
</feature>
<evidence type="ECO:0000313" key="3">
    <source>
        <dbReference type="Proteomes" id="UP000247569"/>
    </source>
</evidence>
<proteinExistence type="predicted"/>
<evidence type="ECO:0000313" key="2">
    <source>
        <dbReference type="EMBL" id="PXX64129.1"/>
    </source>
</evidence>
<name>A0A318K087_9NOCA</name>
<accession>A0A318K087</accession>
<dbReference type="Proteomes" id="UP000247569">
    <property type="component" value="Unassembled WGS sequence"/>
</dbReference>